<organism evidence="1 2">
    <name type="scientific">Paraburkholderia phymatum</name>
    <dbReference type="NCBI Taxonomy" id="148447"/>
    <lineage>
        <taxon>Bacteria</taxon>
        <taxon>Pseudomonadati</taxon>
        <taxon>Pseudomonadota</taxon>
        <taxon>Betaproteobacteria</taxon>
        <taxon>Burkholderiales</taxon>
        <taxon>Burkholderiaceae</taxon>
        <taxon>Paraburkholderia</taxon>
    </lineage>
</organism>
<dbReference type="Proteomes" id="UP001558850">
    <property type="component" value="Unassembled WGS sequence"/>
</dbReference>
<evidence type="ECO:0000313" key="2">
    <source>
        <dbReference type="Proteomes" id="UP001558850"/>
    </source>
</evidence>
<gene>
    <name evidence="1" type="ORF">AB4Y32_10150</name>
</gene>
<reference evidence="1" key="1">
    <citation type="submission" date="2024-07" db="EMBL/GenBank/DDBJ databases">
        <title>A survey of Mimosa microsymbionts across Brazilian biomes reveals a high diversity of Paraburkholderia nodulating endemic species, but also that Cupriavidus is common as a symbiont of widespread species.</title>
        <authorList>
            <person name="Rouws L."/>
            <person name="Barauna A."/>
            <person name="Beukes C."/>
            <person name="Rouws J.R.C."/>
            <person name="De Faria S.M."/>
            <person name="Gross E."/>
            <person name="Bueno Dos Reis Junior F."/>
            <person name="Simon M.F."/>
            <person name="Maluk M."/>
            <person name="Odee D.W."/>
            <person name="Kenicer G."/>
            <person name="Young J.P.W."/>
            <person name="Reis V.M."/>
            <person name="Zilli J."/>
            <person name="James E.K."/>
        </authorList>
    </citation>
    <scope>NUCLEOTIDE SEQUENCE</scope>
    <source>
        <strain evidence="1">EG181B</strain>
    </source>
</reference>
<proteinExistence type="predicted"/>
<comment type="caution">
    <text evidence="1">The sequence shown here is derived from an EMBL/GenBank/DDBJ whole genome shotgun (WGS) entry which is preliminary data.</text>
</comment>
<keyword evidence="1" id="KW-0413">Isomerase</keyword>
<protein>
    <submittedName>
        <fullName evidence="1">Sugar phosphate isomerase/epimerase family protein</fullName>
    </submittedName>
</protein>
<name>A0ACC6TXK1_9BURK</name>
<sequence>MSGSINFVASYWTVSGAVYPLAKTEVSPFSFEERVETAARAGFKGMGFVHQDLVAVRDRLGYANMKRILETNGIEDIEVEILTDWFADGDRKARSDLERADLLEAGEALGARALKVSGDHQAKEWPHEVLVETFRDLCAEFGRGGMKVGIEIMPWSNFNSVNGTMAVVRDSGAMNGGLFLDIWHIERGPSTMADIARLEASDIVSVEINDAAKEMVGDIWNDTLHHRLLPGEGTFAVREFIDAVRETGYAGPWGVEMLSKSWREKSLAEAAEAAIAAGRKFLA</sequence>
<evidence type="ECO:0000313" key="1">
    <source>
        <dbReference type="EMBL" id="MEX3932155.1"/>
    </source>
</evidence>
<accession>A0ACC6TXK1</accession>
<keyword evidence="2" id="KW-1185">Reference proteome</keyword>
<dbReference type="EMBL" id="JBFRCH010000004">
    <property type="protein sequence ID" value="MEX3932155.1"/>
    <property type="molecule type" value="Genomic_DNA"/>
</dbReference>